<evidence type="ECO:0008006" key="6">
    <source>
        <dbReference type="Google" id="ProtNLM"/>
    </source>
</evidence>
<evidence type="ECO:0000313" key="4">
    <source>
        <dbReference type="EMBL" id="ABE61218.1"/>
    </source>
</evidence>
<proteinExistence type="inferred from homology"/>
<dbReference type="AlphaFoldDB" id="Q1QRC9"/>
<gene>
    <name evidence="4" type="ordered locus">Nham_0322</name>
</gene>
<name>Q1QRC9_NITHX</name>
<keyword evidence="5" id="KW-1185">Reference proteome</keyword>
<organism evidence="4 5">
    <name type="scientific">Nitrobacter hamburgensis (strain DSM 10229 / NCIMB 13809 / X14)</name>
    <dbReference type="NCBI Taxonomy" id="323097"/>
    <lineage>
        <taxon>Bacteria</taxon>
        <taxon>Pseudomonadati</taxon>
        <taxon>Pseudomonadota</taxon>
        <taxon>Alphaproteobacteria</taxon>
        <taxon>Hyphomicrobiales</taxon>
        <taxon>Nitrobacteraceae</taxon>
        <taxon>Nitrobacter</taxon>
    </lineage>
</organism>
<dbReference type="STRING" id="323097.Nham_0322"/>
<comment type="similarity">
    <text evidence="1">Belongs to the RAD52 family.</text>
</comment>
<keyword evidence="2" id="KW-0227">DNA damage</keyword>
<evidence type="ECO:0000256" key="3">
    <source>
        <dbReference type="ARBA" id="ARBA00023204"/>
    </source>
</evidence>
<dbReference type="InterPro" id="IPR041247">
    <property type="entry name" value="Rad52_fam"/>
</dbReference>
<dbReference type="Proteomes" id="UP000001953">
    <property type="component" value="Chromosome"/>
</dbReference>
<accession>Q1QRC9</accession>
<dbReference type="eggNOG" id="COG4712">
    <property type="taxonomic scope" value="Bacteria"/>
</dbReference>
<dbReference type="GO" id="GO:0006281">
    <property type="term" value="P:DNA repair"/>
    <property type="evidence" value="ECO:0007669"/>
    <property type="project" value="UniProtKB-KW"/>
</dbReference>
<dbReference type="HOGENOM" id="CLU_1146266_0_0_5"/>
<sequence length="242" mass="27184">MDLKELKKKIPYQWRVQSYSKNKSSASCVAYIDVRDVMELLDEVCGPENWQSDFRDVGGQVYGGVGIRQYRTIKGPSGDDMQLFDEESEWVWKWDTGSESNVEKEKGQASDAFKRAAVKWGIGRFLYDLEIAHVKTDGPLTDSHKYPFVVDDSGNRVWDLTKHMNNGSRTAPAAPKVSKPAVVSAAEAKEAALKKEIVDLCHVKSEIPLLTKEDIKAFILKATALEYGEAKNAEIIERLKVI</sequence>
<dbReference type="Pfam" id="PF04098">
    <property type="entry name" value="Rad52_Rad22"/>
    <property type="match status" value="1"/>
</dbReference>
<dbReference type="EMBL" id="CP000319">
    <property type="protein sequence ID" value="ABE61218.1"/>
    <property type="molecule type" value="Genomic_DNA"/>
</dbReference>
<reference evidence="4 5" key="1">
    <citation type="submission" date="2006-03" db="EMBL/GenBank/DDBJ databases">
        <title>Complete sequence of chromosome of Nitrobacter hamburgensis X14.</title>
        <authorList>
            <consortium name="US DOE Joint Genome Institute"/>
            <person name="Copeland A."/>
            <person name="Lucas S."/>
            <person name="Lapidus A."/>
            <person name="Barry K."/>
            <person name="Detter J.C."/>
            <person name="Glavina del Rio T."/>
            <person name="Hammon N."/>
            <person name="Israni S."/>
            <person name="Dalin E."/>
            <person name="Tice H."/>
            <person name="Pitluck S."/>
            <person name="Chain P."/>
            <person name="Malfatti S."/>
            <person name="Shin M."/>
            <person name="Vergez L."/>
            <person name="Schmutz J."/>
            <person name="Larimer F."/>
            <person name="Land M."/>
            <person name="Hauser L."/>
            <person name="Kyrpides N."/>
            <person name="Ivanova N."/>
            <person name="Ward B."/>
            <person name="Arp D."/>
            <person name="Klotz M."/>
            <person name="Stein L."/>
            <person name="O'Mullan G."/>
            <person name="Starkenburg S."/>
            <person name="Sayavedra L."/>
            <person name="Poret-Peterson A.T."/>
            <person name="Gentry M.E."/>
            <person name="Bruce D."/>
            <person name="Richardson P."/>
        </authorList>
    </citation>
    <scope>NUCLEOTIDE SEQUENCE [LARGE SCALE GENOMIC DNA]</scope>
    <source>
        <strain evidence="5">DSM 10229 / NCIMB 13809 / X14</strain>
    </source>
</reference>
<evidence type="ECO:0000256" key="2">
    <source>
        <dbReference type="ARBA" id="ARBA00022763"/>
    </source>
</evidence>
<keyword evidence="3" id="KW-0234">DNA repair</keyword>
<dbReference type="RefSeq" id="WP_011508922.1">
    <property type="nucleotide sequence ID" value="NC_007964.1"/>
</dbReference>
<evidence type="ECO:0000256" key="1">
    <source>
        <dbReference type="ARBA" id="ARBA00006638"/>
    </source>
</evidence>
<evidence type="ECO:0000313" key="5">
    <source>
        <dbReference type="Proteomes" id="UP000001953"/>
    </source>
</evidence>
<dbReference type="KEGG" id="nha:Nham_0322"/>
<dbReference type="OrthoDB" id="3525196at2"/>
<protein>
    <recommendedName>
        <fullName evidence="6">Rad52/22 double-strand break repair protein</fullName>
    </recommendedName>
</protein>